<dbReference type="GO" id="GO:0005829">
    <property type="term" value="C:cytosol"/>
    <property type="evidence" value="ECO:0007669"/>
    <property type="project" value="TreeGrafter"/>
</dbReference>
<dbReference type="GO" id="GO:0042744">
    <property type="term" value="P:hydrogen peroxide catabolic process"/>
    <property type="evidence" value="ECO:0007669"/>
    <property type="project" value="TreeGrafter"/>
</dbReference>
<evidence type="ECO:0000256" key="5">
    <source>
        <dbReference type="ARBA" id="ARBA00023002"/>
    </source>
</evidence>
<evidence type="ECO:0000256" key="2">
    <source>
        <dbReference type="ARBA" id="ARBA00013017"/>
    </source>
</evidence>
<keyword evidence="4" id="KW-0049">Antioxidant</keyword>
<keyword evidence="5" id="KW-0560">Oxidoreductase</keyword>
<evidence type="ECO:0000259" key="9">
    <source>
        <dbReference type="PROSITE" id="PS51352"/>
    </source>
</evidence>
<dbReference type="EMBL" id="ASPP01006596">
    <property type="protein sequence ID" value="ETO28565.1"/>
    <property type="molecule type" value="Genomic_DNA"/>
</dbReference>
<evidence type="ECO:0000313" key="11">
    <source>
        <dbReference type="Proteomes" id="UP000023152"/>
    </source>
</evidence>
<dbReference type="FunFam" id="3.40.30.10:FF:000003">
    <property type="entry name" value="Peroxiredoxin 1"/>
    <property type="match status" value="1"/>
</dbReference>
<dbReference type="OrthoDB" id="185659at2759"/>
<dbReference type="InterPro" id="IPR050217">
    <property type="entry name" value="Peroxiredoxin"/>
</dbReference>
<accession>X6NQJ7</accession>
<dbReference type="Pfam" id="PF00578">
    <property type="entry name" value="AhpC-TSA"/>
    <property type="match status" value="1"/>
</dbReference>
<evidence type="ECO:0000256" key="4">
    <source>
        <dbReference type="ARBA" id="ARBA00022862"/>
    </source>
</evidence>
<dbReference type="InterPro" id="IPR000866">
    <property type="entry name" value="AhpC/TSA"/>
</dbReference>
<dbReference type="InterPro" id="IPR036249">
    <property type="entry name" value="Thioredoxin-like_sf"/>
</dbReference>
<dbReference type="EC" id="1.11.1.24" evidence="2"/>
<dbReference type="Pfam" id="PF10417">
    <property type="entry name" value="1-cysPrx_C"/>
    <property type="match status" value="1"/>
</dbReference>
<keyword evidence="6" id="KW-1015">Disulfide bond</keyword>
<dbReference type="SUPFAM" id="SSF52833">
    <property type="entry name" value="Thioredoxin-like"/>
    <property type="match status" value="1"/>
</dbReference>
<dbReference type="GO" id="GO:0045454">
    <property type="term" value="P:cell redox homeostasis"/>
    <property type="evidence" value="ECO:0007669"/>
    <property type="project" value="TreeGrafter"/>
</dbReference>
<sequence length="249" mass="28504">MSSIFSSRLWSRCTAAATRTFVQKRHLQIQQLAPSFSATAVIDKKFSTIKLQDYKGKYLVLFFYPLDFTFVCPTEIIEFSDRVKEFKELDCEVIGASIDSHFSHLAWIETPREKGGLGEMNIPLLADITGKISKDYDCMSDEGFTVRATYIIDSKGKVRHISLTDTSVGRSVDEVLRLVEAFQYTDHYGEVCPAGWKEGGKTVILFNFKLFYFKRQSLLKLMFSVENLNFVTFSLNQTFVIMKTIHAIF</sequence>
<comment type="similarity">
    <text evidence="1">Belongs to the peroxiredoxin family. AhpC/Prx1 subfamily.</text>
</comment>
<dbReference type="OMA" id="NNFGVMR"/>
<evidence type="ECO:0000256" key="6">
    <source>
        <dbReference type="ARBA" id="ARBA00023157"/>
    </source>
</evidence>
<dbReference type="Proteomes" id="UP000023152">
    <property type="component" value="Unassembled WGS sequence"/>
</dbReference>
<comment type="caution">
    <text evidence="10">The sequence shown here is derived from an EMBL/GenBank/DDBJ whole genome shotgun (WGS) entry which is preliminary data.</text>
</comment>
<evidence type="ECO:0000313" key="10">
    <source>
        <dbReference type="EMBL" id="ETO28565.1"/>
    </source>
</evidence>
<dbReference type="PANTHER" id="PTHR10681">
    <property type="entry name" value="THIOREDOXIN PEROXIDASE"/>
    <property type="match status" value="1"/>
</dbReference>
<dbReference type="InterPro" id="IPR013766">
    <property type="entry name" value="Thioredoxin_domain"/>
</dbReference>
<keyword evidence="7" id="KW-0676">Redox-active center</keyword>
<dbReference type="AlphaFoldDB" id="X6NQJ7"/>
<evidence type="ECO:0000256" key="7">
    <source>
        <dbReference type="ARBA" id="ARBA00023284"/>
    </source>
</evidence>
<gene>
    <name evidence="10" type="ORF">RFI_08562</name>
</gene>
<organism evidence="10 11">
    <name type="scientific">Reticulomyxa filosa</name>
    <dbReference type="NCBI Taxonomy" id="46433"/>
    <lineage>
        <taxon>Eukaryota</taxon>
        <taxon>Sar</taxon>
        <taxon>Rhizaria</taxon>
        <taxon>Retaria</taxon>
        <taxon>Foraminifera</taxon>
        <taxon>Monothalamids</taxon>
        <taxon>Reticulomyxidae</taxon>
        <taxon>Reticulomyxa</taxon>
    </lineage>
</organism>
<dbReference type="PANTHER" id="PTHR10681:SF171">
    <property type="entry name" value="PEROXIREDOXIN 4"/>
    <property type="match status" value="1"/>
</dbReference>
<comment type="catalytic activity">
    <reaction evidence="8">
        <text>a hydroperoxide + [thioredoxin]-dithiol = an alcohol + [thioredoxin]-disulfide + H2O</text>
        <dbReference type="Rhea" id="RHEA:62620"/>
        <dbReference type="Rhea" id="RHEA-COMP:10698"/>
        <dbReference type="Rhea" id="RHEA-COMP:10700"/>
        <dbReference type="ChEBI" id="CHEBI:15377"/>
        <dbReference type="ChEBI" id="CHEBI:29950"/>
        <dbReference type="ChEBI" id="CHEBI:30879"/>
        <dbReference type="ChEBI" id="CHEBI:35924"/>
        <dbReference type="ChEBI" id="CHEBI:50058"/>
        <dbReference type="EC" id="1.11.1.24"/>
    </reaction>
</comment>
<protein>
    <recommendedName>
        <fullName evidence="2">thioredoxin-dependent peroxiredoxin</fullName>
        <ecNumber evidence="2">1.11.1.24</ecNumber>
    </recommendedName>
</protein>
<feature type="domain" description="Thioredoxin" evidence="9">
    <location>
        <begin position="27"/>
        <end position="184"/>
    </location>
</feature>
<dbReference type="GO" id="GO:0033554">
    <property type="term" value="P:cellular response to stress"/>
    <property type="evidence" value="ECO:0007669"/>
    <property type="project" value="TreeGrafter"/>
</dbReference>
<evidence type="ECO:0000256" key="1">
    <source>
        <dbReference type="ARBA" id="ARBA00009796"/>
    </source>
</evidence>
<proteinExistence type="inferred from homology"/>
<name>X6NQJ7_RETFI</name>
<evidence type="ECO:0000256" key="8">
    <source>
        <dbReference type="ARBA" id="ARBA00049091"/>
    </source>
</evidence>
<dbReference type="CDD" id="cd03015">
    <property type="entry name" value="PRX_Typ2cys"/>
    <property type="match status" value="1"/>
</dbReference>
<dbReference type="InterPro" id="IPR019479">
    <property type="entry name" value="Peroxiredoxin_C"/>
</dbReference>
<dbReference type="GO" id="GO:0008379">
    <property type="term" value="F:thioredoxin peroxidase activity"/>
    <property type="evidence" value="ECO:0007669"/>
    <property type="project" value="TreeGrafter"/>
</dbReference>
<keyword evidence="11" id="KW-1185">Reference proteome</keyword>
<reference evidence="10 11" key="1">
    <citation type="journal article" date="2013" name="Curr. Biol.">
        <title>The Genome of the Foraminiferan Reticulomyxa filosa.</title>
        <authorList>
            <person name="Glockner G."/>
            <person name="Hulsmann N."/>
            <person name="Schleicher M."/>
            <person name="Noegel A.A."/>
            <person name="Eichinger L."/>
            <person name="Gallinger C."/>
            <person name="Pawlowski J."/>
            <person name="Sierra R."/>
            <person name="Euteneuer U."/>
            <person name="Pillet L."/>
            <person name="Moustafa A."/>
            <person name="Platzer M."/>
            <person name="Groth M."/>
            <person name="Szafranski K."/>
            <person name="Schliwa M."/>
        </authorList>
    </citation>
    <scope>NUCLEOTIDE SEQUENCE [LARGE SCALE GENOMIC DNA]</scope>
</reference>
<dbReference type="Gene3D" id="3.40.30.10">
    <property type="entry name" value="Glutaredoxin"/>
    <property type="match status" value="1"/>
</dbReference>
<evidence type="ECO:0000256" key="3">
    <source>
        <dbReference type="ARBA" id="ARBA00022559"/>
    </source>
</evidence>
<keyword evidence="3 10" id="KW-0575">Peroxidase</keyword>
<dbReference type="GO" id="GO:0006979">
    <property type="term" value="P:response to oxidative stress"/>
    <property type="evidence" value="ECO:0007669"/>
    <property type="project" value="TreeGrafter"/>
</dbReference>
<dbReference type="PROSITE" id="PS51352">
    <property type="entry name" value="THIOREDOXIN_2"/>
    <property type="match status" value="1"/>
</dbReference>